<sequence length="92" mass="9430">MERRGKMTEITVAGPDVAPASGSVGVAIYEVNKQAGKEPSTPGTPSPATAWRGSDGRRAEGDNVGPLPGWKVDCLCGESSLPPAVKGGFLCF</sequence>
<organism evidence="2 3">
    <name type="scientific">Setaria viridis</name>
    <name type="common">Green bristlegrass</name>
    <name type="synonym">Setaria italica subsp. viridis</name>
    <dbReference type="NCBI Taxonomy" id="4556"/>
    <lineage>
        <taxon>Eukaryota</taxon>
        <taxon>Viridiplantae</taxon>
        <taxon>Streptophyta</taxon>
        <taxon>Embryophyta</taxon>
        <taxon>Tracheophyta</taxon>
        <taxon>Spermatophyta</taxon>
        <taxon>Magnoliopsida</taxon>
        <taxon>Liliopsida</taxon>
        <taxon>Poales</taxon>
        <taxon>Poaceae</taxon>
        <taxon>PACMAD clade</taxon>
        <taxon>Panicoideae</taxon>
        <taxon>Panicodae</taxon>
        <taxon>Paniceae</taxon>
        <taxon>Cenchrinae</taxon>
        <taxon>Setaria</taxon>
    </lineage>
</organism>
<proteinExistence type="predicted"/>
<dbReference type="Gramene" id="TKW24887">
    <property type="protein sequence ID" value="TKW24887"/>
    <property type="gene ID" value="SEVIR_3G079400v2"/>
</dbReference>
<keyword evidence="3" id="KW-1185">Reference proteome</keyword>
<gene>
    <name evidence="2" type="ORF">SEVIR_3G079400v2</name>
</gene>
<dbReference type="Proteomes" id="UP000298652">
    <property type="component" value="Chromosome 3"/>
</dbReference>
<reference evidence="2" key="1">
    <citation type="submission" date="2019-03" db="EMBL/GenBank/DDBJ databases">
        <title>WGS assembly of Setaria viridis.</title>
        <authorList>
            <person name="Huang P."/>
            <person name="Jenkins J."/>
            <person name="Grimwood J."/>
            <person name="Barry K."/>
            <person name="Healey A."/>
            <person name="Mamidi S."/>
            <person name="Sreedasyam A."/>
            <person name="Shu S."/>
            <person name="Feldman M."/>
            <person name="Wu J."/>
            <person name="Yu Y."/>
            <person name="Chen C."/>
            <person name="Johnson J."/>
            <person name="Rokhsar D."/>
            <person name="Baxter I."/>
            <person name="Schmutz J."/>
            <person name="Brutnell T."/>
            <person name="Kellogg E."/>
        </authorList>
    </citation>
    <scope>NUCLEOTIDE SEQUENCE [LARGE SCALE GENOMIC DNA]</scope>
</reference>
<accession>A0A4U6VKQ0</accession>
<dbReference type="AlphaFoldDB" id="A0A4U6VKQ0"/>
<name>A0A4U6VKQ0_SETVI</name>
<protein>
    <submittedName>
        <fullName evidence="2">Uncharacterized protein</fullName>
    </submittedName>
</protein>
<dbReference type="EMBL" id="CM016554">
    <property type="protein sequence ID" value="TKW24887.1"/>
    <property type="molecule type" value="Genomic_DNA"/>
</dbReference>
<feature type="region of interest" description="Disordered" evidence="1">
    <location>
        <begin position="33"/>
        <end position="64"/>
    </location>
</feature>
<evidence type="ECO:0000256" key="1">
    <source>
        <dbReference type="SAM" id="MobiDB-lite"/>
    </source>
</evidence>
<evidence type="ECO:0000313" key="3">
    <source>
        <dbReference type="Proteomes" id="UP000298652"/>
    </source>
</evidence>
<evidence type="ECO:0000313" key="2">
    <source>
        <dbReference type="EMBL" id="TKW24887.1"/>
    </source>
</evidence>
<feature type="compositionally biased region" description="Low complexity" evidence="1">
    <location>
        <begin position="39"/>
        <end position="50"/>
    </location>
</feature>